<keyword evidence="13" id="KW-1185">Reference proteome</keyword>
<dbReference type="PANTHER" id="PTHR48111:SF35">
    <property type="entry name" value="TRANSCRIPTIONAL REGULATORY PROTEIN QSEB"/>
    <property type="match status" value="1"/>
</dbReference>
<comment type="subcellular location">
    <subcellularLocation>
        <location evidence="1">Cytoplasm</location>
    </subcellularLocation>
</comment>
<dbReference type="PANTHER" id="PTHR48111">
    <property type="entry name" value="REGULATOR OF RPOS"/>
    <property type="match status" value="1"/>
</dbReference>
<dbReference type="PROSITE" id="PS50110">
    <property type="entry name" value="RESPONSE_REGULATORY"/>
    <property type="match status" value="1"/>
</dbReference>
<dbReference type="FunFam" id="1.10.10.10:FF:000005">
    <property type="entry name" value="Two-component system response regulator"/>
    <property type="match status" value="1"/>
</dbReference>
<dbReference type="STRING" id="45068.Llon_0726"/>
<dbReference type="CDD" id="cd17624">
    <property type="entry name" value="REC_OmpR_PmrA-like"/>
    <property type="match status" value="1"/>
</dbReference>
<dbReference type="Pfam" id="PF00486">
    <property type="entry name" value="Trans_reg_C"/>
    <property type="match status" value="1"/>
</dbReference>
<dbReference type="GO" id="GO:0005829">
    <property type="term" value="C:cytosol"/>
    <property type="evidence" value="ECO:0007669"/>
    <property type="project" value="TreeGrafter"/>
</dbReference>
<dbReference type="Gene3D" id="1.10.10.10">
    <property type="entry name" value="Winged helix-like DNA-binding domain superfamily/Winged helix DNA-binding domain"/>
    <property type="match status" value="1"/>
</dbReference>
<protein>
    <submittedName>
        <fullName evidence="12">DNA-binding response regulator</fullName>
    </submittedName>
</protein>
<evidence type="ECO:0000256" key="5">
    <source>
        <dbReference type="ARBA" id="ARBA00023015"/>
    </source>
</evidence>
<dbReference type="InterPro" id="IPR036388">
    <property type="entry name" value="WH-like_DNA-bd_sf"/>
</dbReference>
<dbReference type="Pfam" id="PF00072">
    <property type="entry name" value="Response_reg"/>
    <property type="match status" value="1"/>
</dbReference>
<dbReference type="SMART" id="SM00448">
    <property type="entry name" value="REC"/>
    <property type="match status" value="1"/>
</dbReference>
<evidence type="ECO:0000259" key="10">
    <source>
        <dbReference type="PROSITE" id="PS50110"/>
    </source>
</evidence>
<dbReference type="InterPro" id="IPR001867">
    <property type="entry name" value="OmpR/PhoB-type_DNA-bd"/>
</dbReference>
<dbReference type="Gene3D" id="3.40.50.2300">
    <property type="match status" value="1"/>
</dbReference>
<dbReference type="FunFam" id="3.40.50.2300:FF:000002">
    <property type="entry name" value="DNA-binding response regulator PhoP"/>
    <property type="match status" value="1"/>
</dbReference>
<dbReference type="InterPro" id="IPR039420">
    <property type="entry name" value="WalR-like"/>
</dbReference>
<keyword evidence="4" id="KW-0902">Two-component regulatory system</keyword>
<dbReference type="OrthoDB" id="9802426at2"/>
<dbReference type="EMBL" id="LNYK01000014">
    <property type="protein sequence ID" value="KTD21561.1"/>
    <property type="molecule type" value="Genomic_DNA"/>
</dbReference>
<evidence type="ECO:0000256" key="1">
    <source>
        <dbReference type="ARBA" id="ARBA00004496"/>
    </source>
</evidence>
<organism evidence="12 13">
    <name type="scientific">Legionella londiniensis</name>
    <dbReference type="NCBI Taxonomy" id="45068"/>
    <lineage>
        <taxon>Bacteria</taxon>
        <taxon>Pseudomonadati</taxon>
        <taxon>Pseudomonadota</taxon>
        <taxon>Gammaproteobacteria</taxon>
        <taxon>Legionellales</taxon>
        <taxon>Legionellaceae</taxon>
        <taxon>Legionella</taxon>
    </lineage>
</organism>
<evidence type="ECO:0000256" key="6">
    <source>
        <dbReference type="ARBA" id="ARBA00023125"/>
    </source>
</evidence>
<evidence type="ECO:0000256" key="7">
    <source>
        <dbReference type="ARBA" id="ARBA00023163"/>
    </source>
</evidence>
<sequence>MRLLLIEDDELLGDAVKTGLTQFGYVVDWLKDGEAARAAIKSESFELIILDLGLPKLSGMKLLQSIRQEGNTTPVIILTARESVESRVKGLDSGADDYIIKPFDLNELSARVRALIRRSQGRADAVLQYRNVTLDPAAHSVSVDDVPVNVPRREFALLQKLLENSGHVLSREQLMQSIYGWDEDVDSNALEVHIHNLRKKLNANYIRTIRGVGYMVEKNPES</sequence>
<keyword evidence="5" id="KW-0805">Transcription regulation</keyword>
<dbReference type="InterPro" id="IPR001789">
    <property type="entry name" value="Sig_transdc_resp-reg_receiver"/>
</dbReference>
<name>A0A0W0VP87_9GAMM</name>
<evidence type="ECO:0000256" key="2">
    <source>
        <dbReference type="ARBA" id="ARBA00022490"/>
    </source>
</evidence>
<comment type="caution">
    <text evidence="12">The sequence shown here is derived from an EMBL/GenBank/DDBJ whole genome shotgun (WGS) entry which is preliminary data.</text>
</comment>
<dbReference type="GO" id="GO:0000976">
    <property type="term" value="F:transcription cis-regulatory region binding"/>
    <property type="evidence" value="ECO:0007669"/>
    <property type="project" value="TreeGrafter"/>
</dbReference>
<evidence type="ECO:0000256" key="3">
    <source>
        <dbReference type="ARBA" id="ARBA00022553"/>
    </source>
</evidence>
<accession>A0A0W0VP87</accession>
<dbReference type="PROSITE" id="PS51755">
    <property type="entry name" value="OMPR_PHOB"/>
    <property type="match status" value="1"/>
</dbReference>
<evidence type="ECO:0000259" key="11">
    <source>
        <dbReference type="PROSITE" id="PS51755"/>
    </source>
</evidence>
<evidence type="ECO:0000256" key="8">
    <source>
        <dbReference type="PROSITE-ProRule" id="PRU00169"/>
    </source>
</evidence>
<dbReference type="GO" id="GO:0006355">
    <property type="term" value="P:regulation of DNA-templated transcription"/>
    <property type="evidence" value="ECO:0007669"/>
    <property type="project" value="InterPro"/>
</dbReference>
<dbReference type="PATRIC" id="fig|45068.5.peg.773"/>
<feature type="DNA-binding region" description="OmpR/PhoB-type" evidence="9">
    <location>
        <begin position="124"/>
        <end position="218"/>
    </location>
</feature>
<dbReference type="Proteomes" id="UP000054997">
    <property type="component" value="Unassembled WGS sequence"/>
</dbReference>
<evidence type="ECO:0000256" key="9">
    <source>
        <dbReference type="PROSITE-ProRule" id="PRU01091"/>
    </source>
</evidence>
<feature type="modified residue" description="4-aspartylphosphate" evidence="8">
    <location>
        <position position="51"/>
    </location>
</feature>
<dbReference type="GO" id="GO:0032993">
    <property type="term" value="C:protein-DNA complex"/>
    <property type="evidence" value="ECO:0007669"/>
    <property type="project" value="TreeGrafter"/>
</dbReference>
<evidence type="ECO:0000313" key="13">
    <source>
        <dbReference type="Proteomes" id="UP000054997"/>
    </source>
</evidence>
<keyword evidence="3 8" id="KW-0597">Phosphoprotein</keyword>
<dbReference type="GO" id="GO:0000156">
    <property type="term" value="F:phosphorelay response regulator activity"/>
    <property type="evidence" value="ECO:0007669"/>
    <property type="project" value="TreeGrafter"/>
</dbReference>
<dbReference type="SMART" id="SM00862">
    <property type="entry name" value="Trans_reg_C"/>
    <property type="match status" value="1"/>
</dbReference>
<keyword evidence="6 9" id="KW-0238">DNA-binding</keyword>
<dbReference type="AlphaFoldDB" id="A0A0W0VP87"/>
<reference evidence="12 13" key="1">
    <citation type="submission" date="2015-11" db="EMBL/GenBank/DDBJ databases">
        <title>Genomic analysis of 38 Legionella species identifies large and diverse effector repertoires.</title>
        <authorList>
            <person name="Burstein D."/>
            <person name="Amaro F."/>
            <person name="Zusman T."/>
            <person name="Lifshitz Z."/>
            <person name="Cohen O."/>
            <person name="Gilbert J.A."/>
            <person name="Pupko T."/>
            <person name="Shuman H.A."/>
            <person name="Segal G."/>
        </authorList>
    </citation>
    <scope>NUCLEOTIDE SEQUENCE [LARGE SCALE GENOMIC DNA]</scope>
    <source>
        <strain evidence="12 13">ATCC 49505</strain>
    </source>
</reference>
<dbReference type="Gene3D" id="6.10.250.690">
    <property type="match status" value="1"/>
</dbReference>
<keyword evidence="2" id="KW-0963">Cytoplasm</keyword>
<feature type="domain" description="OmpR/PhoB-type" evidence="11">
    <location>
        <begin position="124"/>
        <end position="218"/>
    </location>
</feature>
<dbReference type="CDD" id="cd00383">
    <property type="entry name" value="trans_reg_C"/>
    <property type="match status" value="1"/>
</dbReference>
<proteinExistence type="predicted"/>
<dbReference type="InterPro" id="IPR011006">
    <property type="entry name" value="CheY-like_superfamily"/>
</dbReference>
<keyword evidence="7" id="KW-0804">Transcription</keyword>
<feature type="domain" description="Response regulatory" evidence="10">
    <location>
        <begin position="2"/>
        <end position="116"/>
    </location>
</feature>
<gene>
    <name evidence="12" type="primary">lrpR</name>
    <name evidence="12" type="ORF">Llon_0726</name>
</gene>
<dbReference type="RefSeq" id="WP_058528740.1">
    <property type="nucleotide sequence ID" value="NZ_CAAAHZ010000004.1"/>
</dbReference>
<evidence type="ECO:0000313" key="12">
    <source>
        <dbReference type="EMBL" id="KTD21561.1"/>
    </source>
</evidence>
<dbReference type="SUPFAM" id="SSF52172">
    <property type="entry name" value="CheY-like"/>
    <property type="match status" value="1"/>
</dbReference>
<evidence type="ECO:0000256" key="4">
    <source>
        <dbReference type="ARBA" id="ARBA00023012"/>
    </source>
</evidence>